<dbReference type="Ensembl" id="ENSPLOT00000021377.1">
    <property type="protein sequence ID" value="ENSPLOP00000019310.1"/>
    <property type="gene ID" value="ENSPLOG00000014143.1"/>
</dbReference>
<dbReference type="OMA" id="EWPEGAH"/>
<dbReference type="PANTHER" id="PTHR46698">
    <property type="entry name" value="CROSSVEINLESS 2"/>
    <property type="match status" value="1"/>
</dbReference>
<evidence type="ECO:0000256" key="3">
    <source>
        <dbReference type="ARBA" id="ARBA00022729"/>
    </source>
</evidence>
<dbReference type="GO" id="GO:0005576">
    <property type="term" value="C:extracellular region"/>
    <property type="evidence" value="ECO:0007669"/>
    <property type="project" value="UniProtKB-SubCell"/>
</dbReference>
<feature type="compositionally biased region" description="Polar residues" evidence="5">
    <location>
        <begin position="38"/>
        <end position="49"/>
    </location>
</feature>
<dbReference type="GO" id="GO:0030513">
    <property type="term" value="P:positive regulation of BMP signaling pathway"/>
    <property type="evidence" value="ECO:0007669"/>
    <property type="project" value="TreeGrafter"/>
</dbReference>
<sequence>VGGARAAHTRPRAHLGFLCSSGGVILPEPPGLADIQDYQQQAPARSSSHAGAPQEQWRPLEKRLERLEAQMMELGEQNKELQARVRQLESCECRPASPQCWGLGRAWPEGARWEPDTCTACVCQDGAVHCDPKPDLPHCHGCSHNGQTYGNGETFSPDACTTCHCLVSSRDPPGYPILGPLTCFT</sequence>
<evidence type="ECO:0000313" key="6">
    <source>
        <dbReference type="Ensembl" id="ENSPLOP00000019310.1"/>
    </source>
</evidence>
<proteinExistence type="predicted"/>
<accession>A0A8C8XN05</accession>
<evidence type="ECO:0000256" key="2">
    <source>
        <dbReference type="ARBA" id="ARBA00022525"/>
    </source>
</evidence>
<dbReference type="Gene3D" id="2.10.70.10">
    <property type="entry name" value="Complement Module, domain 1"/>
    <property type="match status" value="2"/>
</dbReference>
<dbReference type="AlphaFoldDB" id="A0A8C8XN05"/>
<keyword evidence="2" id="KW-0964">Secreted</keyword>
<evidence type="ECO:0000256" key="4">
    <source>
        <dbReference type="SAM" id="Coils"/>
    </source>
</evidence>
<reference evidence="6" key="1">
    <citation type="journal article" date="2019" name="bioRxiv">
        <title>Long live the king: chromosome-level assembly of the lion (Panthera leo) using linked-read, Hi-C, and long read data.</title>
        <authorList>
            <person name="Armstrong E.E."/>
            <person name="Taylor R.W."/>
            <person name="Miller D.E."/>
            <person name="Kaelin C."/>
            <person name="Barsh G."/>
            <person name="Hadly E.A."/>
            <person name="Petrov D."/>
        </authorList>
    </citation>
    <scope>NUCLEOTIDE SEQUENCE [LARGE SCALE GENOMIC DNA]</scope>
</reference>
<organism evidence="6 7">
    <name type="scientific">Panthera leo</name>
    <name type="common">Lion</name>
    <dbReference type="NCBI Taxonomy" id="9689"/>
    <lineage>
        <taxon>Eukaryota</taxon>
        <taxon>Metazoa</taxon>
        <taxon>Chordata</taxon>
        <taxon>Craniata</taxon>
        <taxon>Vertebrata</taxon>
        <taxon>Euteleostomi</taxon>
        <taxon>Mammalia</taxon>
        <taxon>Eutheria</taxon>
        <taxon>Laurasiatheria</taxon>
        <taxon>Carnivora</taxon>
        <taxon>Feliformia</taxon>
        <taxon>Felidae</taxon>
        <taxon>Pantherinae</taxon>
        <taxon>Panthera</taxon>
    </lineage>
</organism>
<keyword evidence="4" id="KW-0175">Coiled coil</keyword>
<keyword evidence="3" id="KW-0732">Signal</keyword>
<dbReference type="Proteomes" id="UP000694399">
    <property type="component" value="Chromosome A3"/>
</dbReference>
<dbReference type="PANTHER" id="PTHR46698:SF2">
    <property type="entry name" value="KIELIN_CHORDIN-LIKE PROTEIN"/>
    <property type="match status" value="1"/>
</dbReference>
<comment type="subcellular location">
    <subcellularLocation>
        <location evidence="1">Secreted</location>
    </subcellularLocation>
</comment>
<reference evidence="6" key="3">
    <citation type="submission" date="2025-09" db="UniProtKB">
        <authorList>
            <consortium name="Ensembl"/>
        </authorList>
    </citation>
    <scope>IDENTIFICATION</scope>
</reference>
<evidence type="ECO:0000256" key="1">
    <source>
        <dbReference type="ARBA" id="ARBA00004613"/>
    </source>
</evidence>
<keyword evidence="7" id="KW-1185">Reference proteome</keyword>
<dbReference type="InterPro" id="IPR052424">
    <property type="entry name" value="Kielin_Chordin-BMP_Reg"/>
</dbReference>
<name>A0A8C8XN05_PANLE</name>
<feature type="region of interest" description="Disordered" evidence="5">
    <location>
        <begin position="38"/>
        <end position="58"/>
    </location>
</feature>
<evidence type="ECO:0008006" key="8">
    <source>
        <dbReference type="Google" id="ProtNLM"/>
    </source>
</evidence>
<dbReference type="SUPFAM" id="SSF57603">
    <property type="entry name" value="FnI-like domain"/>
    <property type="match status" value="2"/>
</dbReference>
<dbReference type="GeneTree" id="ENSGT00960000187999"/>
<evidence type="ECO:0000313" key="7">
    <source>
        <dbReference type="Proteomes" id="UP000694399"/>
    </source>
</evidence>
<evidence type="ECO:0000256" key="5">
    <source>
        <dbReference type="SAM" id="MobiDB-lite"/>
    </source>
</evidence>
<feature type="coiled-coil region" evidence="4">
    <location>
        <begin position="64"/>
        <end position="91"/>
    </location>
</feature>
<protein>
    <recommendedName>
        <fullName evidence="8">Kielin/chordin-like protein</fullName>
    </recommendedName>
</protein>
<reference evidence="6" key="2">
    <citation type="submission" date="2025-08" db="UniProtKB">
        <authorList>
            <consortium name="Ensembl"/>
        </authorList>
    </citation>
    <scope>IDENTIFICATION</scope>
</reference>